<dbReference type="Gramene" id="PNT61398">
    <property type="protein sequence ID" value="PNT61398"/>
    <property type="gene ID" value="BRADI_5g14805v3"/>
</dbReference>
<feature type="compositionally biased region" description="Basic and acidic residues" evidence="1">
    <location>
        <begin position="48"/>
        <end position="58"/>
    </location>
</feature>
<dbReference type="AlphaFoldDB" id="A0A2K2CH99"/>
<dbReference type="EnsemblPlants" id="PNT61398">
    <property type="protein sequence ID" value="PNT61398"/>
    <property type="gene ID" value="BRADI_5g14805v3"/>
</dbReference>
<organism evidence="2">
    <name type="scientific">Brachypodium distachyon</name>
    <name type="common">Purple false brome</name>
    <name type="synonym">Trachynia distachya</name>
    <dbReference type="NCBI Taxonomy" id="15368"/>
    <lineage>
        <taxon>Eukaryota</taxon>
        <taxon>Viridiplantae</taxon>
        <taxon>Streptophyta</taxon>
        <taxon>Embryophyta</taxon>
        <taxon>Tracheophyta</taxon>
        <taxon>Spermatophyta</taxon>
        <taxon>Magnoliopsida</taxon>
        <taxon>Liliopsida</taxon>
        <taxon>Poales</taxon>
        <taxon>Poaceae</taxon>
        <taxon>BOP clade</taxon>
        <taxon>Pooideae</taxon>
        <taxon>Stipodae</taxon>
        <taxon>Brachypodieae</taxon>
        <taxon>Brachypodium</taxon>
    </lineage>
</organism>
<dbReference type="Proteomes" id="UP000008810">
    <property type="component" value="Chromosome 5"/>
</dbReference>
<protein>
    <submittedName>
        <fullName evidence="2 3">Uncharacterized protein</fullName>
    </submittedName>
</protein>
<feature type="region of interest" description="Disordered" evidence="1">
    <location>
        <begin position="1"/>
        <end position="77"/>
    </location>
</feature>
<sequence length="96" mass="10827">MRDTSPIRVRYGKVGNGTKPIPNRHSSRNRPTSPSRTVSPRHHRRTHPRETWKEEPAAHRSQSTAATGAPPASVRHGTLEEIRMSYLLVVRIFPAS</sequence>
<accession>A0A2K2CH99</accession>
<reference evidence="2" key="2">
    <citation type="submission" date="2017-06" db="EMBL/GenBank/DDBJ databases">
        <title>WGS assembly of Brachypodium distachyon.</title>
        <authorList>
            <consortium name="The International Brachypodium Initiative"/>
            <person name="Lucas S."/>
            <person name="Harmon-Smith M."/>
            <person name="Lail K."/>
            <person name="Tice H."/>
            <person name="Grimwood J."/>
            <person name="Bruce D."/>
            <person name="Barry K."/>
            <person name="Shu S."/>
            <person name="Lindquist E."/>
            <person name="Wang M."/>
            <person name="Pitluck S."/>
            <person name="Vogel J.P."/>
            <person name="Garvin D.F."/>
            <person name="Mockler T.C."/>
            <person name="Schmutz J."/>
            <person name="Rokhsar D."/>
            <person name="Bevan M.W."/>
        </authorList>
    </citation>
    <scope>NUCLEOTIDE SEQUENCE</scope>
    <source>
        <strain evidence="2">Bd21</strain>
    </source>
</reference>
<reference evidence="2 3" key="1">
    <citation type="journal article" date="2010" name="Nature">
        <title>Genome sequencing and analysis of the model grass Brachypodium distachyon.</title>
        <authorList>
            <consortium name="International Brachypodium Initiative"/>
        </authorList>
    </citation>
    <scope>NUCLEOTIDE SEQUENCE [LARGE SCALE GENOMIC DNA]</scope>
    <source>
        <strain evidence="2 3">Bd21</strain>
    </source>
</reference>
<evidence type="ECO:0000313" key="3">
    <source>
        <dbReference type="EnsemblPlants" id="PNT61398"/>
    </source>
</evidence>
<dbReference type="EMBL" id="CM000884">
    <property type="protein sequence ID" value="PNT61398.1"/>
    <property type="molecule type" value="Genomic_DNA"/>
</dbReference>
<evidence type="ECO:0000313" key="2">
    <source>
        <dbReference type="EMBL" id="PNT61398.1"/>
    </source>
</evidence>
<evidence type="ECO:0000313" key="4">
    <source>
        <dbReference type="Proteomes" id="UP000008810"/>
    </source>
</evidence>
<feature type="compositionally biased region" description="Low complexity" evidence="1">
    <location>
        <begin position="29"/>
        <end position="38"/>
    </location>
</feature>
<proteinExistence type="predicted"/>
<reference evidence="3" key="3">
    <citation type="submission" date="2018-08" db="UniProtKB">
        <authorList>
            <consortium name="EnsemblPlants"/>
        </authorList>
    </citation>
    <scope>IDENTIFICATION</scope>
    <source>
        <strain evidence="3">cv. Bd21</strain>
    </source>
</reference>
<evidence type="ECO:0000256" key="1">
    <source>
        <dbReference type="SAM" id="MobiDB-lite"/>
    </source>
</evidence>
<keyword evidence="4" id="KW-1185">Reference proteome</keyword>
<dbReference type="InParanoid" id="A0A2K2CH99"/>
<gene>
    <name evidence="2" type="ORF">BRADI_5g14805v3</name>
</gene>
<name>A0A2K2CH99_BRADI</name>